<evidence type="ECO:0000256" key="5">
    <source>
        <dbReference type="ARBA" id="ARBA00022989"/>
    </source>
</evidence>
<evidence type="ECO:0000256" key="4">
    <source>
        <dbReference type="ARBA" id="ARBA00022692"/>
    </source>
</evidence>
<feature type="compositionally biased region" description="Basic and acidic residues" evidence="8">
    <location>
        <begin position="17"/>
        <end position="31"/>
    </location>
</feature>
<dbReference type="GO" id="GO:0005886">
    <property type="term" value="C:plasma membrane"/>
    <property type="evidence" value="ECO:0007669"/>
    <property type="project" value="UniProtKB-SubCell"/>
</dbReference>
<sequence>MIIKLLKADKSMIGYRSFDDAPNHGQDDNKRPHLYSTPAVSAPLITWFGLPTLIECEQPSSAPSDGDMPGIPEEESEEFSPLRAKSHVRSHSQPANYSIPTTTGREQQQHMNHRIIKSFFGGGDAAGEDVHSISAYTYRVRTRPTLGRRQTSDEHRLLLCQNSDGTYRQIAPNEDGIDDVPESETGLLMMPRDENLKASISLDTIMELEETLTKMDDGTLPPHIHPSIPTEMLNPEYTQTTPALKLWPLAVLVFYRCHLSTLKTMFDVISIVTLINTHQDVSGGPFGIEPSIRAGGNFYAILGFIIFPFIWAIPEALVTAELGASFQDPSAGVAWVEHAFGEGMGGMVGVLAWVSGATDNAIYPTLFMGYVTSVAGWDKDEFGGLARFASVAVITICLAMLNYTGLEIVGNASLVICVIAMSPFLIMTILGAPKVVPSRWFQMPEVAAESYDLFDDDFQTSPGPLPLLALGGILWRPFLNNMFWNLNGFDKAGSFAGETTSASTTYPRGIFIGLIMCVCGYLIPMLVAVGATDYSQADWVDGHLGVVAMDIGGQWLGFWTIFAAGISNVALFEAEMSSDAFKIMGMAERGYLPKIFKARSKYGTPSAGIITNTVVILAFGTADFGQLLELLNCTYAIALLMEYAAFVKLRLFHKELQRPYRIPIPDWAAVLIVTPPTLGIIFLFATSNWYVYVFCAGSLLFSCTLSKLSEASKRQGLFGYESKSAKATSHMAC</sequence>
<name>A0ABD3MQV4_9STRA</name>
<feature type="compositionally biased region" description="Polar residues" evidence="8">
    <location>
        <begin position="91"/>
        <end position="109"/>
    </location>
</feature>
<feature type="transmembrane region" description="Helical" evidence="9">
    <location>
        <begin position="296"/>
        <end position="313"/>
    </location>
</feature>
<accession>A0ABD3MQV4</accession>
<comment type="caution">
    <text evidence="10">The sequence shown here is derived from an EMBL/GenBank/DDBJ whole genome shotgun (WGS) entry which is preliminary data.</text>
</comment>
<feature type="transmembrane region" description="Helical" evidence="9">
    <location>
        <begin position="664"/>
        <end position="683"/>
    </location>
</feature>
<evidence type="ECO:0000256" key="2">
    <source>
        <dbReference type="ARBA" id="ARBA00022448"/>
    </source>
</evidence>
<evidence type="ECO:0000256" key="9">
    <source>
        <dbReference type="SAM" id="Phobius"/>
    </source>
</evidence>
<organism evidence="10 11">
    <name type="scientific">Stephanodiscus triporus</name>
    <dbReference type="NCBI Taxonomy" id="2934178"/>
    <lineage>
        <taxon>Eukaryota</taxon>
        <taxon>Sar</taxon>
        <taxon>Stramenopiles</taxon>
        <taxon>Ochrophyta</taxon>
        <taxon>Bacillariophyta</taxon>
        <taxon>Coscinodiscophyceae</taxon>
        <taxon>Thalassiosirophycidae</taxon>
        <taxon>Stephanodiscales</taxon>
        <taxon>Stephanodiscaceae</taxon>
        <taxon>Stephanodiscus</taxon>
    </lineage>
</organism>
<comment type="similarity">
    <text evidence="7">Belongs to the amino acid-polyamine-organocation (APC) superfamily. Polyamine:cation symporter (PHS) (TC 2.A.3.12) family.</text>
</comment>
<dbReference type="Gene3D" id="1.20.1740.10">
    <property type="entry name" value="Amino acid/polyamine transporter I"/>
    <property type="match status" value="1"/>
</dbReference>
<feature type="transmembrane region" description="Helical" evidence="9">
    <location>
        <begin position="602"/>
        <end position="622"/>
    </location>
</feature>
<evidence type="ECO:0000256" key="1">
    <source>
        <dbReference type="ARBA" id="ARBA00004651"/>
    </source>
</evidence>
<gene>
    <name evidence="10" type="ORF">ACHAW5_010855</name>
</gene>
<feature type="transmembrane region" description="Helical" evidence="9">
    <location>
        <begin position="634"/>
        <end position="652"/>
    </location>
</feature>
<dbReference type="PANTHER" id="PTHR45826">
    <property type="entry name" value="POLYAMINE TRANSPORTER PUT1"/>
    <property type="match status" value="1"/>
</dbReference>
<dbReference type="InterPro" id="IPR044566">
    <property type="entry name" value="RMV1-like"/>
</dbReference>
<feature type="transmembrane region" description="Helical" evidence="9">
    <location>
        <begin position="510"/>
        <end position="531"/>
    </location>
</feature>
<keyword evidence="6 9" id="KW-0472">Membrane</keyword>
<feature type="transmembrane region" description="Helical" evidence="9">
    <location>
        <begin position="412"/>
        <end position="433"/>
    </location>
</feature>
<feature type="region of interest" description="Disordered" evidence="8">
    <location>
        <begin position="15"/>
        <end position="35"/>
    </location>
</feature>
<evidence type="ECO:0000256" key="8">
    <source>
        <dbReference type="SAM" id="MobiDB-lite"/>
    </source>
</evidence>
<protein>
    <submittedName>
        <fullName evidence="10">Uncharacterized protein</fullName>
    </submittedName>
</protein>
<proteinExistence type="inferred from homology"/>
<dbReference type="Pfam" id="PF13520">
    <property type="entry name" value="AA_permease_2"/>
    <property type="match status" value="1"/>
</dbReference>
<evidence type="ECO:0000313" key="11">
    <source>
        <dbReference type="Proteomes" id="UP001530315"/>
    </source>
</evidence>
<comment type="subcellular location">
    <subcellularLocation>
        <location evidence="1">Cell membrane</location>
        <topology evidence="1">Multi-pass membrane protein</topology>
    </subcellularLocation>
</comment>
<keyword evidence="2" id="KW-0813">Transport</keyword>
<dbReference type="AlphaFoldDB" id="A0ABD3MQV4"/>
<keyword evidence="5 9" id="KW-1133">Transmembrane helix</keyword>
<dbReference type="Proteomes" id="UP001530315">
    <property type="component" value="Unassembled WGS sequence"/>
</dbReference>
<evidence type="ECO:0000256" key="3">
    <source>
        <dbReference type="ARBA" id="ARBA00022475"/>
    </source>
</evidence>
<keyword evidence="11" id="KW-1185">Reference proteome</keyword>
<evidence type="ECO:0000256" key="7">
    <source>
        <dbReference type="ARBA" id="ARBA00024041"/>
    </source>
</evidence>
<evidence type="ECO:0000313" key="10">
    <source>
        <dbReference type="EMBL" id="KAL3765236.1"/>
    </source>
</evidence>
<feature type="region of interest" description="Disordered" evidence="8">
    <location>
        <begin position="56"/>
        <end position="109"/>
    </location>
</feature>
<dbReference type="InterPro" id="IPR002293">
    <property type="entry name" value="AA/rel_permease1"/>
</dbReference>
<dbReference type="EMBL" id="JALLAZ020001756">
    <property type="protein sequence ID" value="KAL3765236.1"/>
    <property type="molecule type" value="Genomic_DNA"/>
</dbReference>
<feature type="transmembrane region" description="Helical" evidence="9">
    <location>
        <begin position="384"/>
        <end position="406"/>
    </location>
</feature>
<reference evidence="10 11" key="1">
    <citation type="submission" date="2024-10" db="EMBL/GenBank/DDBJ databases">
        <title>Updated reference genomes for cyclostephanoid diatoms.</title>
        <authorList>
            <person name="Roberts W.R."/>
            <person name="Alverson A.J."/>
        </authorList>
    </citation>
    <scope>NUCLEOTIDE SEQUENCE [LARGE SCALE GENOMIC DNA]</scope>
    <source>
        <strain evidence="10 11">AJA276-08</strain>
    </source>
</reference>
<dbReference type="PANTHER" id="PTHR45826:SF2">
    <property type="entry name" value="AMINO ACID TRANSPORTER"/>
    <property type="match status" value="1"/>
</dbReference>
<keyword evidence="3" id="KW-1003">Cell membrane</keyword>
<keyword evidence="4 9" id="KW-0812">Transmembrane</keyword>
<evidence type="ECO:0000256" key="6">
    <source>
        <dbReference type="ARBA" id="ARBA00023136"/>
    </source>
</evidence>
<feature type="transmembrane region" description="Helical" evidence="9">
    <location>
        <begin position="551"/>
        <end position="572"/>
    </location>
</feature>
<dbReference type="GO" id="GO:0015203">
    <property type="term" value="F:polyamine transmembrane transporter activity"/>
    <property type="evidence" value="ECO:0007669"/>
    <property type="project" value="UniProtKB-ARBA"/>
</dbReference>